<protein>
    <recommendedName>
        <fullName evidence="3">Secreted protein</fullName>
    </recommendedName>
</protein>
<accession>A0ABQ6JTZ1</accession>
<dbReference type="EMBL" id="BSVA01000001">
    <property type="protein sequence ID" value="GMA90160.1"/>
    <property type="molecule type" value="Genomic_DNA"/>
</dbReference>
<reference evidence="2" key="1">
    <citation type="journal article" date="2019" name="Int. J. Syst. Evol. Microbiol.">
        <title>The Global Catalogue of Microorganisms (GCM) 10K type strain sequencing project: providing services to taxonomists for standard genome sequencing and annotation.</title>
        <authorList>
            <consortium name="The Broad Institute Genomics Platform"/>
            <consortium name="The Broad Institute Genome Sequencing Center for Infectious Disease"/>
            <person name="Wu L."/>
            <person name="Ma J."/>
        </authorList>
    </citation>
    <scope>NUCLEOTIDE SEQUENCE [LARGE SCALE GENOMIC DNA]</scope>
    <source>
        <strain evidence="2">NBRC 108755</strain>
    </source>
</reference>
<organism evidence="1 2">
    <name type="scientific">Homoserinibacter gongjuensis</name>
    <dbReference type="NCBI Taxonomy" id="1162968"/>
    <lineage>
        <taxon>Bacteria</taxon>
        <taxon>Bacillati</taxon>
        <taxon>Actinomycetota</taxon>
        <taxon>Actinomycetes</taxon>
        <taxon>Micrococcales</taxon>
        <taxon>Microbacteriaceae</taxon>
        <taxon>Homoserinibacter</taxon>
    </lineage>
</organism>
<evidence type="ECO:0000313" key="1">
    <source>
        <dbReference type="EMBL" id="GMA90160.1"/>
    </source>
</evidence>
<dbReference type="Proteomes" id="UP001157069">
    <property type="component" value="Unassembled WGS sequence"/>
</dbReference>
<name>A0ABQ6JTZ1_9MICO</name>
<evidence type="ECO:0008006" key="3">
    <source>
        <dbReference type="Google" id="ProtNLM"/>
    </source>
</evidence>
<proteinExistence type="predicted"/>
<evidence type="ECO:0000313" key="2">
    <source>
        <dbReference type="Proteomes" id="UP001157069"/>
    </source>
</evidence>
<gene>
    <name evidence="1" type="ORF">GCM10025869_06890</name>
</gene>
<comment type="caution">
    <text evidence="1">The sequence shown here is derived from an EMBL/GenBank/DDBJ whole genome shotgun (WGS) entry which is preliminary data.</text>
</comment>
<sequence length="70" mass="6912">MKVMVCLPESAGALVQPLMTSAADAAMATAAAMLRLVISVSSVAGIPAVASVRSEPVVVDRTGVLGCGGR</sequence>
<keyword evidence="2" id="KW-1185">Reference proteome</keyword>